<organism evidence="10 11">
    <name type="scientific">Kangiella spongicola</name>
    <dbReference type="NCBI Taxonomy" id="796379"/>
    <lineage>
        <taxon>Bacteria</taxon>
        <taxon>Pseudomonadati</taxon>
        <taxon>Pseudomonadota</taxon>
        <taxon>Gammaproteobacteria</taxon>
        <taxon>Kangiellales</taxon>
        <taxon>Kangiellaceae</taxon>
        <taxon>Kangiella</taxon>
    </lineage>
</organism>
<dbReference type="GO" id="GO:0046872">
    <property type="term" value="F:metal ion binding"/>
    <property type="evidence" value="ECO:0007669"/>
    <property type="project" value="UniProtKB-KW"/>
</dbReference>
<dbReference type="InterPro" id="IPR011257">
    <property type="entry name" value="DNA_glycosylase"/>
</dbReference>
<name>A0A318DEW7_9GAMM</name>
<evidence type="ECO:0000256" key="8">
    <source>
        <dbReference type="ARBA" id="ARBA00066766"/>
    </source>
</evidence>
<dbReference type="Proteomes" id="UP000247689">
    <property type="component" value="Unassembled WGS sequence"/>
</dbReference>
<comment type="catalytic activity">
    <reaction evidence="6">
        <text>Hydrolysis of alkylated DNA, releasing 3-methyladenine.</text>
        <dbReference type="EC" id="3.2.2.20"/>
    </reaction>
</comment>
<dbReference type="InterPro" id="IPR052891">
    <property type="entry name" value="DNA-3mA_glycosylase"/>
</dbReference>
<dbReference type="PANTHER" id="PTHR30037">
    <property type="entry name" value="DNA-3-METHYLADENINE GLYCOSYLASE 1"/>
    <property type="match status" value="1"/>
</dbReference>
<reference evidence="10 11" key="1">
    <citation type="submission" date="2018-05" db="EMBL/GenBank/DDBJ databases">
        <title>Kangiella spongicola genome sequence.</title>
        <authorList>
            <person name="Maclea K.S."/>
            <person name="Goen A.E."/>
            <person name="Kelley C."/>
            <person name="Underriner A."/>
            <person name="Silverwood T."/>
            <person name="Trachtenberg A.M."/>
        </authorList>
    </citation>
    <scope>NUCLEOTIDE SEQUENCE [LARGE SCALE GENOMIC DNA]</scope>
    <source>
        <strain evidence="10 11">ATCC BAA-2076</strain>
    </source>
</reference>
<keyword evidence="4 9" id="KW-0862">Zinc</keyword>
<dbReference type="AlphaFoldDB" id="A0A318DEW7"/>
<dbReference type="FunFam" id="1.10.340.30:FF:000009">
    <property type="entry name" value="DNA-3-methyladenine glycosylase I"/>
    <property type="match status" value="1"/>
</dbReference>
<dbReference type="Gene3D" id="1.10.340.30">
    <property type="entry name" value="Hypothetical protein, domain 2"/>
    <property type="match status" value="1"/>
</dbReference>
<gene>
    <name evidence="10" type="ORF">DL796_04545</name>
</gene>
<keyword evidence="3" id="KW-0378">Hydrolase</keyword>
<evidence type="ECO:0000313" key="11">
    <source>
        <dbReference type="Proteomes" id="UP000247689"/>
    </source>
</evidence>
<dbReference type="NCBIfam" id="TIGR00624">
    <property type="entry name" value="tag"/>
    <property type="match status" value="1"/>
</dbReference>
<keyword evidence="5" id="KW-0234">DNA repair</keyword>
<keyword evidence="11" id="KW-1185">Reference proteome</keyword>
<dbReference type="EC" id="3.2.2.20" evidence="8"/>
<dbReference type="GO" id="GO:0008725">
    <property type="term" value="F:DNA-3-methyladenine glycosylase activity"/>
    <property type="evidence" value="ECO:0007669"/>
    <property type="project" value="UniProtKB-EC"/>
</dbReference>
<comment type="function">
    <text evidence="7">Hydrolysis of the deoxyribose N-glycosidic bond to excise 3-methyladenine from the damaged DNA polymer formed by alkylation lesions.</text>
</comment>
<evidence type="ECO:0000256" key="6">
    <source>
        <dbReference type="ARBA" id="ARBA00052558"/>
    </source>
</evidence>
<evidence type="ECO:0000256" key="2">
    <source>
        <dbReference type="ARBA" id="ARBA00022763"/>
    </source>
</evidence>
<keyword evidence="2" id="KW-0227">DNA damage</keyword>
<proteinExistence type="predicted"/>
<feature type="binding site" evidence="9">
    <location>
        <position position="19"/>
    </location>
    <ligand>
        <name>Zn(2+)</name>
        <dbReference type="ChEBI" id="CHEBI:29105"/>
    </ligand>
</feature>
<feature type="binding site" evidence="9">
    <location>
        <position position="6"/>
    </location>
    <ligand>
        <name>Zn(2+)</name>
        <dbReference type="ChEBI" id="CHEBI:29105"/>
    </ligand>
</feature>
<evidence type="ECO:0000256" key="9">
    <source>
        <dbReference type="PIRSR" id="PIRSR604597-1"/>
    </source>
</evidence>
<keyword evidence="1 9" id="KW-0479">Metal-binding</keyword>
<feature type="binding site" evidence="9">
    <location>
        <position position="180"/>
    </location>
    <ligand>
        <name>Zn(2+)</name>
        <dbReference type="ChEBI" id="CHEBI:29105"/>
    </ligand>
</feature>
<sequence length="187" mass="21974">MPKKRCGWVSDDPLYIEYHDTEWGRPEYDDQKLFEMLCLEGAQAGLSWITVLKKREHYREVFDNFDPHKIAQYEDKKREQLLNDAGIIRNKLKVNAFIVNAQRYLEITQTQRFKDYVWQFVGGKPIKNHWKSLKEVPVTTPESDAMAKRLKKDGFKFVGSTICYAYMQATGMVNDHVQGCFLRQDGL</sequence>
<dbReference type="GO" id="GO:0006284">
    <property type="term" value="P:base-excision repair"/>
    <property type="evidence" value="ECO:0007669"/>
    <property type="project" value="InterPro"/>
</dbReference>
<evidence type="ECO:0000256" key="5">
    <source>
        <dbReference type="ARBA" id="ARBA00023204"/>
    </source>
</evidence>
<dbReference type="SUPFAM" id="SSF48150">
    <property type="entry name" value="DNA-glycosylase"/>
    <property type="match status" value="1"/>
</dbReference>
<feature type="binding site" evidence="9">
    <location>
        <position position="176"/>
    </location>
    <ligand>
        <name>Zn(2+)</name>
        <dbReference type="ChEBI" id="CHEBI:29105"/>
    </ligand>
</feature>
<accession>A0A318DEW7</accession>
<comment type="caution">
    <text evidence="10">The sequence shown here is derived from an EMBL/GenBank/DDBJ whole genome shotgun (WGS) entry which is preliminary data.</text>
</comment>
<evidence type="ECO:0000256" key="4">
    <source>
        <dbReference type="ARBA" id="ARBA00022833"/>
    </source>
</evidence>
<dbReference type="PANTHER" id="PTHR30037:SF4">
    <property type="entry name" value="DNA-3-METHYLADENINE GLYCOSYLASE I"/>
    <property type="match status" value="1"/>
</dbReference>
<evidence type="ECO:0000256" key="7">
    <source>
        <dbReference type="ARBA" id="ARBA00057608"/>
    </source>
</evidence>
<dbReference type="InterPro" id="IPR004597">
    <property type="entry name" value="Tag"/>
</dbReference>
<dbReference type="InterPro" id="IPR005019">
    <property type="entry name" value="Adenine_glyco"/>
</dbReference>
<evidence type="ECO:0000256" key="1">
    <source>
        <dbReference type="ARBA" id="ARBA00022723"/>
    </source>
</evidence>
<protein>
    <recommendedName>
        <fullName evidence="8">DNA-3-methyladenine glycosylase I</fullName>
        <ecNumber evidence="8">3.2.2.20</ecNumber>
    </recommendedName>
</protein>
<dbReference type="EMBL" id="QICH01000001">
    <property type="protein sequence ID" value="PXF64669.1"/>
    <property type="molecule type" value="Genomic_DNA"/>
</dbReference>
<evidence type="ECO:0000256" key="3">
    <source>
        <dbReference type="ARBA" id="ARBA00022801"/>
    </source>
</evidence>
<evidence type="ECO:0000313" key="10">
    <source>
        <dbReference type="EMBL" id="PXF64669.1"/>
    </source>
</evidence>
<dbReference type="Pfam" id="PF03352">
    <property type="entry name" value="Adenine_glyco"/>
    <property type="match status" value="1"/>
</dbReference>
<dbReference type="OrthoDB" id="9807664at2"/>